<feature type="domain" description="Glycosyltransferase subfamily 4-like N-terminal" evidence="3">
    <location>
        <begin position="30"/>
        <end position="215"/>
    </location>
</feature>
<dbReference type="CDD" id="cd03801">
    <property type="entry name" value="GT4_PimA-like"/>
    <property type="match status" value="1"/>
</dbReference>
<dbReference type="InterPro" id="IPR028098">
    <property type="entry name" value="Glyco_trans_4-like_N"/>
</dbReference>
<evidence type="ECO:0000313" key="5">
    <source>
        <dbReference type="Proteomes" id="UP000280307"/>
    </source>
</evidence>
<dbReference type="GO" id="GO:0009103">
    <property type="term" value="P:lipopolysaccharide biosynthetic process"/>
    <property type="evidence" value="ECO:0007669"/>
    <property type="project" value="TreeGrafter"/>
</dbReference>
<evidence type="ECO:0000256" key="1">
    <source>
        <dbReference type="ARBA" id="ARBA00022679"/>
    </source>
</evidence>
<dbReference type="InterPro" id="IPR001296">
    <property type="entry name" value="Glyco_trans_1"/>
</dbReference>
<name>A0A426U4Y7_9CHLR</name>
<dbReference type="Proteomes" id="UP000280307">
    <property type="component" value="Unassembled WGS sequence"/>
</dbReference>
<proteinExistence type="predicted"/>
<dbReference type="EMBL" id="RSAS01000221">
    <property type="protein sequence ID" value="RRR74995.1"/>
    <property type="molecule type" value="Genomic_DNA"/>
</dbReference>
<dbReference type="GO" id="GO:0016757">
    <property type="term" value="F:glycosyltransferase activity"/>
    <property type="evidence" value="ECO:0007669"/>
    <property type="project" value="InterPro"/>
</dbReference>
<dbReference type="Pfam" id="PF00534">
    <property type="entry name" value="Glycos_transf_1"/>
    <property type="match status" value="1"/>
</dbReference>
<dbReference type="Gene3D" id="3.40.50.2000">
    <property type="entry name" value="Glycogen Phosphorylase B"/>
    <property type="match status" value="2"/>
</dbReference>
<evidence type="ECO:0000259" key="2">
    <source>
        <dbReference type="Pfam" id="PF00534"/>
    </source>
</evidence>
<dbReference type="AlphaFoldDB" id="A0A426U4Y7"/>
<dbReference type="Pfam" id="PF13439">
    <property type="entry name" value="Glyco_transf_4"/>
    <property type="match status" value="1"/>
</dbReference>
<comment type="caution">
    <text evidence="4">The sequence shown here is derived from an EMBL/GenBank/DDBJ whole genome shotgun (WGS) entry which is preliminary data.</text>
</comment>
<gene>
    <name evidence="4" type="ORF">EI684_05750</name>
</gene>
<feature type="domain" description="Glycosyl transferase family 1" evidence="2">
    <location>
        <begin position="238"/>
        <end position="402"/>
    </location>
</feature>
<keyword evidence="1 4" id="KW-0808">Transferase</keyword>
<accession>A0A426U4Y7</accession>
<dbReference type="PANTHER" id="PTHR46401">
    <property type="entry name" value="GLYCOSYLTRANSFERASE WBBK-RELATED"/>
    <property type="match status" value="1"/>
</dbReference>
<reference evidence="4 5" key="1">
    <citation type="submission" date="2018-12" db="EMBL/GenBank/DDBJ databases">
        <title>Genome Sequence of Candidatus Viridilinea halotolerans isolated from saline sulfide-rich spring.</title>
        <authorList>
            <person name="Grouzdev D.S."/>
            <person name="Burganskaya E.I."/>
            <person name="Krutkina M.S."/>
            <person name="Sukhacheva M.V."/>
            <person name="Gorlenko V.M."/>
        </authorList>
    </citation>
    <scope>NUCLEOTIDE SEQUENCE [LARGE SCALE GENOMIC DNA]</scope>
    <source>
        <strain evidence="4">Chok-6</strain>
    </source>
</reference>
<protein>
    <submittedName>
        <fullName evidence="4">Glycosyltransferase</fullName>
    </submittedName>
</protein>
<sequence>MLYRSGNSYDAQGDWMSCFAILHYAGPPYVGGVEITMAAHARVLAHAGHSVRIVAGKGAMSTPNVTLWLHEALGSRGARVEIIAKELAAGTVSPAFHELVTELTDWLVEALDGVAAVMVHNVLSLHKNLAFTAALQRLHQAGRLPRLLAWCHDFAWLDPLYTPELHPGYPWDLLREPWPHAHYVVVSEDRRGMLAGLLGLDPSQIRVVTPGVDLAAFLKLEAETVELIAQLDLLAAAPLLLLPARITRRKNIELAIAIVGDLRQQGYAARLVVTGPPGPHNPANAAYLSELLALRERSGAAEGVIFLYERFTTADGQPRPVTDAMLADLFRLADGLLFPSRYEGFGIPALEAGLSGIPIFCSDIAPLRATAGTAGNYFALDEAPATIATRIAATLANDPRYALRRRVRTSYTWEAIYHQTIAPLLVGKRENEYDANP</sequence>
<dbReference type="PANTHER" id="PTHR46401:SF2">
    <property type="entry name" value="GLYCOSYLTRANSFERASE WBBK-RELATED"/>
    <property type="match status" value="1"/>
</dbReference>
<organism evidence="4 5">
    <name type="scientific">Candidatus Viridilinea halotolerans</name>
    <dbReference type="NCBI Taxonomy" id="2491704"/>
    <lineage>
        <taxon>Bacteria</taxon>
        <taxon>Bacillati</taxon>
        <taxon>Chloroflexota</taxon>
        <taxon>Chloroflexia</taxon>
        <taxon>Chloroflexales</taxon>
        <taxon>Chloroflexineae</taxon>
        <taxon>Oscillochloridaceae</taxon>
        <taxon>Candidatus Viridilinea</taxon>
    </lineage>
</organism>
<evidence type="ECO:0000259" key="3">
    <source>
        <dbReference type="Pfam" id="PF13439"/>
    </source>
</evidence>
<dbReference type="SUPFAM" id="SSF53756">
    <property type="entry name" value="UDP-Glycosyltransferase/glycogen phosphorylase"/>
    <property type="match status" value="1"/>
</dbReference>
<evidence type="ECO:0000313" key="4">
    <source>
        <dbReference type="EMBL" id="RRR74995.1"/>
    </source>
</evidence>